<dbReference type="STRING" id="70415.A0A5S6QXS1"/>
<protein>
    <recommendedName>
        <fullName evidence="8">DNA-directed RNA polymerase subunit</fullName>
    </recommendedName>
</protein>
<feature type="binding site" evidence="9">
    <location>
        <position position="106"/>
    </location>
    <ligand>
        <name>Zn(2+)</name>
        <dbReference type="ChEBI" id="CHEBI:29105"/>
        <label>2</label>
    </ligand>
</feature>
<comment type="function">
    <text evidence="8">DNA-dependent RNA polymerase catalyzes the transcription of DNA into RNA using the four ribonucleoside triphosphates as substrates.</text>
</comment>
<evidence type="ECO:0000259" key="11">
    <source>
        <dbReference type="PROSITE" id="PS51133"/>
    </source>
</evidence>
<evidence type="ECO:0000256" key="6">
    <source>
        <dbReference type="ARBA" id="ARBA00023242"/>
    </source>
</evidence>
<dbReference type="SMART" id="SM00440">
    <property type="entry name" value="ZnF_C2C2"/>
    <property type="match status" value="1"/>
</dbReference>
<organism evidence="12 13">
    <name type="scientific">Trichuris muris</name>
    <name type="common">Mouse whipworm</name>
    <dbReference type="NCBI Taxonomy" id="70415"/>
    <lineage>
        <taxon>Eukaryota</taxon>
        <taxon>Metazoa</taxon>
        <taxon>Ecdysozoa</taxon>
        <taxon>Nematoda</taxon>
        <taxon>Enoplea</taxon>
        <taxon>Dorylaimia</taxon>
        <taxon>Trichinellida</taxon>
        <taxon>Trichuridae</taxon>
        <taxon>Trichuris</taxon>
    </lineage>
</organism>
<dbReference type="PROSITE" id="PS00466">
    <property type="entry name" value="ZF_TFIIS_1"/>
    <property type="match status" value="1"/>
</dbReference>
<dbReference type="SUPFAM" id="SSF57783">
    <property type="entry name" value="Zinc beta-ribbon"/>
    <property type="match status" value="1"/>
</dbReference>
<evidence type="ECO:0000256" key="4">
    <source>
        <dbReference type="ARBA" id="ARBA00022771"/>
    </source>
</evidence>
<keyword evidence="2 8" id="KW-0240">DNA-directed RNA polymerase</keyword>
<evidence type="ECO:0000313" key="13">
    <source>
        <dbReference type="WBParaSite" id="TMUE_3000011928.1"/>
    </source>
</evidence>
<keyword evidence="5 9" id="KW-0862">Zinc</keyword>
<proteinExistence type="inferred from homology"/>
<dbReference type="GO" id="GO:0008270">
    <property type="term" value="F:zinc ion binding"/>
    <property type="evidence" value="ECO:0007669"/>
    <property type="project" value="UniProtKB-KW"/>
</dbReference>
<evidence type="ECO:0000256" key="1">
    <source>
        <dbReference type="ARBA" id="ARBA00004604"/>
    </source>
</evidence>
<reference evidence="13" key="1">
    <citation type="submission" date="2019-12" db="UniProtKB">
        <authorList>
            <consortium name="WormBaseParasite"/>
        </authorList>
    </citation>
    <scope>IDENTIFICATION</scope>
</reference>
<feature type="zinc finger region" description="C4-type" evidence="10">
    <location>
        <begin position="12"/>
        <end position="33"/>
    </location>
</feature>
<dbReference type="GO" id="GO:0006363">
    <property type="term" value="P:termination of RNA polymerase I transcription"/>
    <property type="evidence" value="ECO:0007669"/>
    <property type="project" value="TreeGrafter"/>
</dbReference>
<feature type="binding site" evidence="9">
    <location>
        <position position="12"/>
    </location>
    <ligand>
        <name>Zn(2+)</name>
        <dbReference type="ChEBI" id="CHEBI:29105"/>
        <label>1</label>
    </ligand>
</feature>
<evidence type="ECO:0000256" key="2">
    <source>
        <dbReference type="ARBA" id="ARBA00022478"/>
    </source>
</evidence>
<dbReference type="PANTHER" id="PTHR11239">
    <property type="entry name" value="DNA-DIRECTED RNA POLYMERASE"/>
    <property type="match status" value="1"/>
</dbReference>
<keyword evidence="4 10" id="KW-0863">Zinc-finger</keyword>
<dbReference type="GO" id="GO:0003676">
    <property type="term" value="F:nucleic acid binding"/>
    <property type="evidence" value="ECO:0007669"/>
    <property type="project" value="InterPro"/>
</dbReference>
<dbReference type="PROSITE" id="PS51133">
    <property type="entry name" value="ZF_TFIIS_2"/>
    <property type="match status" value="1"/>
</dbReference>
<dbReference type="Pfam" id="PF01096">
    <property type="entry name" value="Zn_ribbon_TFIIS"/>
    <property type="match status" value="1"/>
</dbReference>
<evidence type="ECO:0000256" key="3">
    <source>
        <dbReference type="ARBA" id="ARBA00022723"/>
    </source>
</evidence>
<evidence type="ECO:0000256" key="5">
    <source>
        <dbReference type="ARBA" id="ARBA00022833"/>
    </source>
</evidence>
<dbReference type="WBParaSite" id="TMUE_3000011928.1">
    <property type="protein sequence ID" value="TMUE_3000011928.1"/>
    <property type="gene ID" value="WBGene00290151"/>
</dbReference>
<feature type="domain" description="TFIIS-type" evidence="11">
    <location>
        <begin position="74"/>
        <end position="114"/>
    </location>
</feature>
<comment type="subcellular location">
    <subcellularLocation>
        <location evidence="1">Nucleus</location>
        <location evidence="1">Nucleolus</location>
    </subcellularLocation>
</comment>
<dbReference type="Gene3D" id="2.20.25.10">
    <property type="match status" value="1"/>
</dbReference>
<evidence type="ECO:0000313" key="12">
    <source>
        <dbReference type="Proteomes" id="UP000046395"/>
    </source>
</evidence>
<name>A0A5S6QXS1_TRIMR</name>
<feature type="binding site" evidence="9">
    <location>
        <position position="109"/>
    </location>
    <ligand>
        <name>Zn(2+)</name>
        <dbReference type="ChEBI" id="CHEBI:29105"/>
        <label>2</label>
    </ligand>
</feature>
<feature type="binding site" evidence="9">
    <location>
        <position position="30"/>
    </location>
    <ligand>
        <name>Zn(2+)</name>
        <dbReference type="ChEBI" id="CHEBI:29105"/>
        <label>1</label>
    </ligand>
</feature>
<dbReference type="CDD" id="cd10507">
    <property type="entry name" value="Zn-ribbon_RPA12"/>
    <property type="match status" value="1"/>
</dbReference>
<evidence type="ECO:0000256" key="8">
    <source>
        <dbReference type="PIRNR" id="PIRNR005586"/>
    </source>
</evidence>
<keyword evidence="6 8" id="KW-0539">Nucleus</keyword>
<feature type="binding site" evidence="9">
    <location>
        <position position="15"/>
    </location>
    <ligand>
        <name>Zn(2+)</name>
        <dbReference type="ChEBI" id="CHEBI:29105"/>
        <label>1</label>
    </ligand>
</feature>
<evidence type="ECO:0000256" key="10">
    <source>
        <dbReference type="PIRSR" id="PIRSR005586-2"/>
    </source>
</evidence>
<feature type="binding site" evidence="9">
    <location>
        <position position="78"/>
    </location>
    <ligand>
        <name>Zn(2+)</name>
        <dbReference type="ChEBI" id="CHEBI:29105"/>
        <label>2</label>
    </ligand>
</feature>
<feature type="binding site" evidence="9">
    <location>
        <position position="81"/>
    </location>
    <ligand>
        <name>Zn(2+)</name>
        <dbReference type="ChEBI" id="CHEBI:29105"/>
        <label>2</label>
    </ligand>
</feature>
<dbReference type="InterPro" id="IPR034004">
    <property type="entry name" value="Zn_ribbon_RPA12_C"/>
</dbReference>
<sequence>MSQQQWSFPMFCPNCDSIVSLDDKQGFCTCPDCKRKIPMPQMNRQLTWQHVERFSDNRKAVASETKSQESGVTVKRKCFRCGHDLMSYSTRQTRSADEGMTVFFTCLKCGEKEIEHS</sequence>
<comment type="similarity">
    <text evidence="8">Belongs to the archaeal rpoM/eukaryotic RPA12/RPB9/RPC11 RNA polymerase family.</text>
</comment>
<accession>A0A5S6QXS1</accession>
<comment type="function">
    <text evidence="7">Core component of RNA polymerase I (Pol I), a DNA-dependent RNA polymerase which synthesizes ribosomal RNA precursors using the four ribonucleoside triphosphates as substrates. Can mediate Pol I proofreading of the nascent RNA transcript. Anchors into the Pol I active site to monitor transcription fidelity and cleave mis-incorporated 5'-ribonucleotides.</text>
</comment>
<dbReference type="Proteomes" id="UP000046395">
    <property type="component" value="Unassembled WGS sequence"/>
</dbReference>
<feature type="binding site" evidence="9">
    <location>
        <position position="33"/>
    </location>
    <ligand>
        <name>Zn(2+)</name>
        <dbReference type="ChEBI" id="CHEBI:29105"/>
        <label>1</label>
    </ligand>
</feature>
<dbReference type="PANTHER" id="PTHR11239:SF14">
    <property type="entry name" value="DNA-DIRECTED RNA POLYMERASE I SUBUNIT RPA12"/>
    <property type="match status" value="1"/>
</dbReference>
<dbReference type="InterPro" id="IPR012164">
    <property type="entry name" value="Rpa12/Rpb9/Rpc10/TFS"/>
</dbReference>
<dbReference type="GO" id="GO:0003899">
    <property type="term" value="F:DNA-directed RNA polymerase activity"/>
    <property type="evidence" value="ECO:0007669"/>
    <property type="project" value="InterPro"/>
</dbReference>
<keyword evidence="8" id="KW-0804">Transcription</keyword>
<keyword evidence="12" id="KW-1185">Reference proteome</keyword>
<evidence type="ECO:0000256" key="7">
    <source>
        <dbReference type="ARBA" id="ARBA00044497"/>
    </source>
</evidence>
<dbReference type="PIRSF" id="PIRSF005586">
    <property type="entry name" value="RNApol_RpoM"/>
    <property type="match status" value="1"/>
</dbReference>
<evidence type="ECO:0000256" key="9">
    <source>
        <dbReference type="PIRSR" id="PIRSR005586-1"/>
    </source>
</evidence>
<dbReference type="InterPro" id="IPR001222">
    <property type="entry name" value="Znf_TFIIS"/>
</dbReference>
<keyword evidence="3 9" id="KW-0479">Metal-binding</keyword>
<dbReference type="GO" id="GO:0005736">
    <property type="term" value="C:RNA polymerase I complex"/>
    <property type="evidence" value="ECO:0007669"/>
    <property type="project" value="TreeGrafter"/>
</dbReference>
<dbReference type="AlphaFoldDB" id="A0A5S6QXS1"/>